<feature type="region of interest" description="Disordered" evidence="1">
    <location>
        <begin position="22"/>
        <end position="50"/>
    </location>
</feature>
<sequence>MIYVIEKLDKKLHPQGDGVLGHGEWGMGHGEEVTNAQCPKRRGDYPSPPTRGWSFPSLSIKMNINY</sequence>
<name>A0ABR8GZP0_9CYAN</name>
<accession>A0ABR8GZP0</accession>
<protein>
    <submittedName>
        <fullName evidence="2">Uncharacterized protein</fullName>
    </submittedName>
</protein>
<dbReference type="RefSeq" id="WP_029636499.1">
    <property type="nucleotide sequence ID" value="NZ_JACJTA010000096.1"/>
</dbReference>
<evidence type="ECO:0000256" key="1">
    <source>
        <dbReference type="SAM" id="MobiDB-lite"/>
    </source>
</evidence>
<reference evidence="2 3" key="1">
    <citation type="journal article" date="2020" name="ISME J.">
        <title>Comparative genomics reveals insights into cyanobacterial evolution and habitat adaptation.</title>
        <authorList>
            <person name="Chen M.Y."/>
            <person name="Teng W.K."/>
            <person name="Zhao L."/>
            <person name="Hu C.X."/>
            <person name="Zhou Y.K."/>
            <person name="Han B.P."/>
            <person name="Song L.R."/>
            <person name="Shu W.S."/>
        </authorList>
    </citation>
    <scope>NUCLEOTIDE SEQUENCE [LARGE SCALE GENOMIC DNA]</scope>
    <source>
        <strain evidence="2 3">FACHB-248</strain>
    </source>
</reference>
<dbReference type="EMBL" id="JACJTA010000096">
    <property type="protein sequence ID" value="MBD2608481.1"/>
    <property type="molecule type" value="Genomic_DNA"/>
</dbReference>
<dbReference type="Proteomes" id="UP000660380">
    <property type="component" value="Unassembled WGS sequence"/>
</dbReference>
<proteinExistence type="predicted"/>
<gene>
    <name evidence="2" type="ORF">H6G81_29165</name>
</gene>
<organism evidence="2 3">
    <name type="scientific">Scytonema hofmannii FACHB-248</name>
    <dbReference type="NCBI Taxonomy" id="1842502"/>
    <lineage>
        <taxon>Bacteria</taxon>
        <taxon>Bacillati</taxon>
        <taxon>Cyanobacteriota</taxon>
        <taxon>Cyanophyceae</taxon>
        <taxon>Nostocales</taxon>
        <taxon>Scytonemataceae</taxon>
        <taxon>Scytonema</taxon>
    </lineage>
</organism>
<keyword evidence="3" id="KW-1185">Reference proteome</keyword>
<comment type="caution">
    <text evidence="2">The sequence shown here is derived from an EMBL/GenBank/DDBJ whole genome shotgun (WGS) entry which is preliminary data.</text>
</comment>
<evidence type="ECO:0000313" key="3">
    <source>
        <dbReference type="Proteomes" id="UP000660380"/>
    </source>
</evidence>
<evidence type="ECO:0000313" key="2">
    <source>
        <dbReference type="EMBL" id="MBD2608481.1"/>
    </source>
</evidence>